<dbReference type="AlphaFoldDB" id="A0AAD7FAL0"/>
<dbReference type="Proteomes" id="UP001221142">
    <property type="component" value="Unassembled WGS sequence"/>
</dbReference>
<gene>
    <name evidence="2" type="ORF">FB45DRAFT_946694</name>
</gene>
<keyword evidence="1" id="KW-0472">Membrane</keyword>
<keyword evidence="3" id="KW-1185">Reference proteome</keyword>
<dbReference type="EMBL" id="JARKIF010000045">
    <property type="protein sequence ID" value="KAJ7608431.1"/>
    <property type="molecule type" value="Genomic_DNA"/>
</dbReference>
<proteinExistence type="predicted"/>
<name>A0AAD7FAL0_9AGAR</name>
<protein>
    <submittedName>
        <fullName evidence="2">Uncharacterized protein</fullName>
    </submittedName>
</protein>
<sequence>MLQVCTDPVSSRCWWWNVAVHIFFDFMALMLWWAAARWSWAYLYAARDDGGGFHGPWLHPPTGTARGGHPLFPPSDASAEGTFSRTAYRMRAFCGGKACEGRRNIRAPGSAQISALSCFSKCI</sequence>
<reference evidence="2" key="1">
    <citation type="submission" date="2023-03" db="EMBL/GenBank/DDBJ databases">
        <title>Massive genome expansion in bonnet fungi (Mycena s.s.) driven by repeated elements and novel gene families across ecological guilds.</title>
        <authorList>
            <consortium name="Lawrence Berkeley National Laboratory"/>
            <person name="Harder C.B."/>
            <person name="Miyauchi S."/>
            <person name="Viragh M."/>
            <person name="Kuo A."/>
            <person name="Thoen E."/>
            <person name="Andreopoulos B."/>
            <person name="Lu D."/>
            <person name="Skrede I."/>
            <person name="Drula E."/>
            <person name="Henrissat B."/>
            <person name="Morin E."/>
            <person name="Kohler A."/>
            <person name="Barry K."/>
            <person name="LaButti K."/>
            <person name="Morin E."/>
            <person name="Salamov A."/>
            <person name="Lipzen A."/>
            <person name="Mereny Z."/>
            <person name="Hegedus B."/>
            <person name="Baldrian P."/>
            <person name="Stursova M."/>
            <person name="Weitz H."/>
            <person name="Taylor A."/>
            <person name="Grigoriev I.V."/>
            <person name="Nagy L.G."/>
            <person name="Martin F."/>
            <person name="Kauserud H."/>
        </authorList>
    </citation>
    <scope>NUCLEOTIDE SEQUENCE</scope>
    <source>
        <strain evidence="2">9284</strain>
    </source>
</reference>
<accession>A0AAD7FAL0</accession>
<organism evidence="2 3">
    <name type="scientific">Roridomyces roridus</name>
    <dbReference type="NCBI Taxonomy" id="1738132"/>
    <lineage>
        <taxon>Eukaryota</taxon>
        <taxon>Fungi</taxon>
        <taxon>Dikarya</taxon>
        <taxon>Basidiomycota</taxon>
        <taxon>Agaricomycotina</taxon>
        <taxon>Agaricomycetes</taxon>
        <taxon>Agaricomycetidae</taxon>
        <taxon>Agaricales</taxon>
        <taxon>Marasmiineae</taxon>
        <taxon>Mycenaceae</taxon>
        <taxon>Roridomyces</taxon>
    </lineage>
</organism>
<keyword evidence="1" id="KW-1133">Transmembrane helix</keyword>
<evidence type="ECO:0000313" key="3">
    <source>
        <dbReference type="Proteomes" id="UP001221142"/>
    </source>
</evidence>
<keyword evidence="1" id="KW-0812">Transmembrane</keyword>
<evidence type="ECO:0000313" key="2">
    <source>
        <dbReference type="EMBL" id="KAJ7608431.1"/>
    </source>
</evidence>
<evidence type="ECO:0000256" key="1">
    <source>
        <dbReference type="SAM" id="Phobius"/>
    </source>
</evidence>
<comment type="caution">
    <text evidence="2">The sequence shown here is derived from an EMBL/GenBank/DDBJ whole genome shotgun (WGS) entry which is preliminary data.</text>
</comment>
<feature type="transmembrane region" description="Helical" evidence="1">
    <location>
        <begin position="14"/>
        <end position="35"/>
    </location>
</feature>